<accession>A0A914ZYT8</accession>
<dbReference type="AlphaFoldDB" id="A0A914ZYT8"/>
<protein>
    <submittedName>
        <fullName evidence="4 5">Uncharacterized protein</fullName>
    </submittedName>
</protein>
<keyword evidence="2" id="KW-0812">Transmembrane</keyword>
<feature type="compositionally biased region" description="Basic and acidic residues" evidence="1">
    <location>
        <begin position="172"/>
        <end position="182"/>
    </location>
</feature>
<dbReference type="Proteomes" id="UP000887569">
    <property type="component" value="Unplaced"/>
</dbReference>
<feature type="region of interest" description="Disordered" evidence="1">
    <location>
        <begin position="171"/>
        <end position="191"/>
    </location>
</feature>
<proteinExistence type="predicted"/>
<keyword evidence="2" id="KW-1133">Transmembrane helix</keyword>
<keyword evidence="2" id="KW-0472">Membrane</keyword>
<dbReference type="WBParaSite" id="PgE053_g001_t03">
    <property type="protein sequence ID" value="PgE053_g001_t03"/>
    <property type="gene ID" value="PgE053_g001"/>
</dbReference>
<name>A0A914ZYT8_PARUN</name>
<sequence length="191" mass="21114">MRDYAFDLLGNTTELMEGNGTFSDELYVRSLNLTEIMTTAASPLPTKEIGANITTLVRNIAKLIKGTNFTDQERPYATASTLQTNNVELAVTDELTTLRSVVPPMNESVVEKGAAAGYPNYYYWIALFVAAVLIAQMVAVVACCWSDRNRSVNRMELLPFRRNSEAAIPDLTAKEQHKRLNDEASEVGDDA</sequence>
<keyword evidence="3" id="KW-1185">Reference proteome</keyword>
<evidence type="ECO:0000256" key="2">
    <source>
        <dbReference type="SAM" id="Phobius"/>
    </source>
</evidence>
<evidence type="ECO:0000256" key="1">
    <source>
        <dbReference type="SAM" id="MobiDB-lite"/>
    </source>
</evidence>
<feature type="transmembrane region" description="Helical" evidence="2">
    <location>
        <begin position="121"/>
        <end position="145"/>
    </location>
</feature>
<evidence type="ECO:0000313" key="3">
    <source>
        <dbReference type="Proteomes" id="UP000887569"/>
    </source>
</evidence>
<organism evidence="3 5">
    <name type="scientific">Parascaris univalens</name>
    <name type="common">Nematode worm</name>
    <dbReference type="NCBI Taxonomy" id="6257"/>
    <lineage>
        <taxon>Eukaryota</taxon>
        <taxon>Metazoa</taxon>
        <taxon>Ecdysozoa</taxon>
        <taxon>Nematoda</taxon>
        <taxon>Chromadorea</taxon>
        <taxon>Rhabditida</taxon>
        <taxon>Spirurina</taxon>
        <taxon>Ascaridomorpha</taxon>
        <taxon>Ascaridoidea</taxon>
        <taxon>Ascarididae</taxon>
        <taxon>Parascaris</taxon>
    </lineage>
</organism>
<evidence type="ECO:0000313" key="5">
    <source>
        <dbReference type="WBParaSite" id="PgE053_g001_t03"/>
    </source>
</evidence>
<evidence type="ECO:0000313" key="4">
    <source>
        <dbReference type="WBParaSite" id="PgE053_g001_t02"/>
    </source>
</evidence>
<dbReference type="WBParaSite" id="PgE053_g001_t02">
    <property type="protein sequence ID" value="PgE053_g001_t02"/>
    <property type="gene ID" value="PgE053_g001"/>
</dbReference>
<reference evidence="4 5" key="1">
    <citation type="submission" date="2022-11" db="UniProtKB">
        <authorList>
            <consortium name="WormBaseParasite"/>
        </authorList>
    </citation>
    <scope>IDENTIFICATION</scope>
</reference>